<comment type="cofactor">
    <cofactor evidence="1">
        <name>Mg(2+)</name>
        <dbReference type="ChEBI" id="CHEBI:18420"/>
    </cofactor>
</comment>
<dbReference type="EC" id="2.2.1.7" evidence="6"/>
<evidence type="ECO:0000256" key="10">
    <source>
        <dbReference type="ARBA" id="ARBA00022977"/>
    </source>
</evidence>
<dbReference type="SUPFAM" id="SSF52518">
    <property type="entry name" value="Thiamin diphosphate-binding fold (THDP-binding)"/>
    <property type="match status" value="2"/>
</dbReference>
<evidence type="ECO:0000259" key="15">
    <source>
        <dbReference type="SMART" id="SM00861"/>
    </source>
</evidence>
<dbReference type="InterPro" id="IPR020826">
    <property type="entry name" value="Transketolase_BS"/>
</dbReference>
<keyword evidence="14" id="KW-0812">Transmembrane</keyword>
<feature type="compositionally biased region" description="Low complexity" evidence="13">
    <location>
        <begin position="100"/>
        <end position="112"/>
    </location>
</feature>
<evidence type="ECO:0000256" key="11">
    <source>
        <dbReference type="ARBA" id="ARBA00023052"/>
    </source>
</evidence>
<keyword evidence="7" id="KW-0808">Transferase</keyword>
<reference evidence="18 19" key="1">
    <citation type="submission" date="2020-04" db="EMBL/GenBank/DDBJ databases">
        <title>Perkinsus olseni comparative genomics.</title>
        <authorList>
            <person name="Bogema D.R."/>
        </authorList>
    </citation>
    <scope>NUCLEOTIDE SEQUENCE [LARGE SCALE GENOMIC DNA]</scope>
    <source>
        <strain evidence="16">ATCC PRA-179</strain>
        <strain evidence="17">ATCC PRA-31</strain>
    </source>
</reference>
<keyword evidence="14" id="KW-1133">Transmembrane helix</keyword>
<evidence type="ECO:0000313" key="19">
    <source>
        <dbReference type="Proteomes" id="UP000572268"/>
    </source>
</evidence>
<dbReference type="InterPro" id="IPR016024">
    <property type="entry name" value="ARM-type_fold"/>
</dbReference>
<dbReference type="InterPro" id="IPR015174">
    <property type="entry name" value="MIF4G-like_typ-2"/>
</dbReference>
<keyword evidence="8" id="KW-0479">Metal-binding</keyword>
<evidence type="ECO:0000256" key="12">
    <source>
        <dbReference type="ARBA" id="ARBA00023229"/>
    </source>
</evidence>
<evidence type="ECO:0000256" key="4">
    <source>
        <dbReference type="ARBA" id="ARBA00011081"/>
    </source>
</evidence>
<dbReference type="SMART" id="SM00861">
    <property type="entry name" value="Transket_pyr"/>
    <property type="match status" value="1"/>
</dbReference>
<keyword evidence="9" id="KW-0460">Magnesium</keyword>
<dbReference type="UniPathway" id="UPA00064">
    <property type="reaction ID" value="UER00091"/>
</dbReference>
<comment type="similarity">
    <text evidence="4">Belongs to the transketolase family. DXPS subfamily.</text>
</comment>
<organism evidence="17 19">
    <name type="scientific">Perkinsus olseni</name>
    <name type="common">Perkinsus atlanticus</name>
    <dbReference type="NCBI Taxonomy" id="32597"/>
    <lineage>
        <taxon>Eukaryota</taxon>
        <taxon>Sar</taxon>
        <taxon>Alveolata</taxon>
        <taxon>Perkinsozoa</taxon>
        <taxon>Perkinsea</taxon>
        <taxon>Perkinsida</taxon>
        <taxon>Perkinsidae</taxon>
        <taxon>Perkinsus</taxon>
    </lineage>
</organism>
<dbReference type="NCBIfam" id="TIGR00204">
    <property type="entry name" value="dxs"/>
    <property type="match status" value="1"/>
</dbReference>
<dbReference type="Proteomes" id="UP000572268">
    <property type="component" value="Unassembled WGS sequence"/>
</dbReference>
<proteinExistence type="inferred from homology"/>
<feature type="domain" description="Transketolase-like pyrimidine-binding" evidence="15">
    <location>
        <begin position="528"/>
        <end position="694"/>
    </location>
</feature>
<dbReference type="InterPro" id="IPR009014">
    <property type="entry name" value="Transketo_C/PFOR_II"/>
</dbReference>
<dbReference type="Proteomes" id="UP000570595">
    <property type="component" value="Unassembled WGS sequence"/>
</dbReference>
<evidence type="ECO:0000256" key="8">
    <source>
        <dbReference type="ARBA" id="ARBA00022723"/>
    </source>
</evidence>
<gene>
    <name evidence="17" type="ORF">FOL46_002683</name>
    <name evidence="16" type="ORF">FOZ61_001396</name>
</gene>
<dbReference type="PANTHER" id="PTHR43322:SF5">
    <property type="entry name" value="1-DEOXY-D-XYLULOSE-5-PHOSPHATE SYNTHASE, CHLOROPLASTIC"/>
    <property type="match status" value="1"/>
</dbReference>
<evidence type="ECO:0000256" key="3">
    <source>
        <dbReference type="ARBA" id="ARBA00004980"/>
    </source>
</evidence>
<keyword evidence="10" id="KW-0784">Thiamine biosynthesis</keyword>
<dbReference type="InterPro" id="IPR029061">
    <property type="entry name" value="THDP-binding"/>
</dbReference>
<dbReference type="CDD" id="cd02007">
    <property type="entry name" value="TPP_DXS"/>
    <property type="match status" value="1"/>
</dbReference>
<name>A0A7J6M6F4_PEROL</name>
<dbReference type="PANTHER" id="PTHR43322">
    <property type="entry name" value="1-D-DEOXYXYLULOSE 5-PHOSPHATE SYNTHASE-RELATED"/>
    <property type="match status" value="1"/>
</dbReference>
<dbReference type="Pfam" id="PF09090">
    <property type="entry name" value="MIF4G_like_2"/>
    <property type="match status" value="1"/>
</dbReference>
<dbReference type="Pfam" id="PF02779">
    <property type="entry name" value="Transket_pyr"/>
    <property type="match status" value="1"/>
</dbReference>
<dbReference type="EMBL" id="JABANN010000189">
    <property type="protein sequence ID" value="KAF4667097.1"/>
    <property type="molecule type" value="Genomic_DNA"/>
</dbReference>
<dbReference type="NCBIfam" id="NF003933">
    <property type="entry name" value="PRK05444.2-2"/>
    <property type="match status" value="1"/>
</dbReference>
<dbReference type="Pfam" id="PF13292">
    <property type="entry name" value="DXP_synthase_N"/>
    <property type="match status" value="2"/>
</dbReference>
<evidence type="ECO:0000256" key="13">
    <source>
        <dbReference type="SAM" id="MobiDB-lite"/>
    </source>
</evidence>
<keyword evidence="11" id="KW-0786">Thiamine pyrophosphate</keyword>
<comment type="subunit">
    <text evidence="5">Homodimer.</text>
</comment>
<comment type="cofactor">
    <cofactor evidence="2">
        <name>thiamine diphosphate</name>
        <dbReference type="ChEBI" id="CHEBI:58937"/>
    </cofactor>
</comment>
<keyword evidence="12" id="KW-0414">Isoprene biosynthesis</keyword>
<evidence type="ECO:0000256" key="2">
    <source>
        <dbReference type="ARBA" id="ARBA00001964"/>
    </source>
</evidence>
<keyword evidence="14" id="KW-0472">Membrane</keyword>
<dbReference type="EMBL" id="JABAHT010000134">
    <property type="protein sequence ID" value="KAF4663774.1"/>
    <property type="molecule type" value="Genomic_DNA"/>
</dbReference>
<dbReference type="SUPFAM" id="SSF48371">
    <property type="entry name" value="ARM repeat"/>
    <property type="match status" value="2"/>
</dbReference>
<dbReference type="OrthoDB" id="10266385at2759"/>
<dbReference type="GO" id="GO:0016114">
    <property type="term" value="P:terpenoid biosynthetic process"/>
    <property type="evidence" value="ECO:0007669"/>
    <property type="project" value="InterPro"/>
</dbReference>
<dbReference type="Pfam" id="PF02780">
    <property type="entry name" value="Transketolase_C"/>
    <property type="match status" value="1"/>
</dbReference>
<dbReference type="GO" id="GO:0008661">
    <property type="term" value="F:1-deoxy-D-xylulose-5-phosphate synthase activity"/>
    <property type="evidence" value="ECO:0007669"/>
    <property type="project" value="UniProtKB-EC"/>
</dbReference>
<dbReference type="InterPro" id="IPR005475">
    <property type="entry name" value="Transketolase-like_Pyr-bd"/>
</dbReference>
<dbReference type="CDD" id="cd07033">
    <property type="entry name" value="TPP_PYR_DXS_TK_like"/>
    <property type="match status" value="1"/>
</dbReference>
<dbReference type="GO" id="GO:0016070">
    <property type="term" value="P:RNA metabolic process"/>
    <property type="evidence" value="ECO:0007669"/>
    <property type="project" value="InterPro"/>
</dbReference>
<evidence type="ECO:0000256" key="1">
    <source>
        <dbReference type="ARBA" id="ARBA00001946"/>
    </source>
</evidence>
<evidence type="ECO:0000313" key="16">
    <source>
        <dbReference type="EMBL" id="KAF4663774.1"/>
    </source>
</evidence>
<dbReference type="HAMAP" id="MF_00315">
    <property type="entry name" value="DXP_synth"/>
    <property type="match status" value="1"/>
</dbReference>
<comment type="caution">
    <text evidence="17">The sequence shown here is derived from an EMBL/GenBank/DDBJ whole genome shotgun (WGS) entry which is preliminary data.</text>
</comment>
<dbReference type="GO" id="GO:0009228">
    <property type="term" value="P:thiamine biosynthetic process"/>
    <property type="evidence" value="ECO:0007669"/>
    <property type="project" value="UniProtKB-KW"/>
</dbReference>
<evidence type="ECO:0000256" key="5">
    <source>
        <dbReference type="ARBA" id="ARBA00011738"/>
    </source>
</evidence>
<evidence type="ECO:0000313" key="18">
    <source>
        <dbReference type="Proteomes" id="UP000570595"/>
    </source>
</evidence>
<dbReference type="GO" id="GO:0046872">
    <property type="term" value="F:metal ion binding"/>
    <property type="evidence" value="ECO:0007669"/>
    <property type="project" value="UniProtKB-KW"/>
</dbReference>
<dbReference type="InterPro" id="IPR033248">
    <property type="entry name" value="Transketolase_C"/>
</dbReference>
<feature type="transmembrane region" description="Helical" evidence="14">
    <location>
        <begin position="72"/>
        <end position="90"/>
    </location>
</feature>
<feature type="transmembrane region" description="Helical" evidence="14">
    <location>
        <begin position="12"/>
        <end position="32"/>
    </location>
</feature>
<dbReference type="FunFam" id="3.40.50.970:FF:000005">
    <property type="entry name" value="1-deoxy-D-xylulose-5-phosphate synthase"/>
    <property type="match status" value="1"/>
</dbReference>
<dbReference type="InterPro" id="IPR005477">
    <property type="entry name" value="Dxylulose-5-P_synthase"/>
</dbReference>
<sequence length="1576" mass="171234">MAVTTPSGASAAARLGVVVVCTLALSSIIIVSEMLFIQPSSHQLVGHVANGFLSPASTASATYATLPAASGIPSMAMMGLAVSGVLALVGRAKRVGRTARQAAAAASTPAPSARRKSSRDVSQPGDDYDAPKELDDESVDEVMNGATPTLDSVHSPDDIRKMSIPQLKDLCDDTRRFLVRSVSQTGGHLGSNLGVVELTAALHNVFNTPYDKLIWDVSHQAYPHKIFTGRRDRMSTLRQGGGLSGFTKRTESPYDPFGAGHSGTAMSAATGFAVARDHKKRVHDEAVQEGQQGVPPLSPEDDYTVVSVVGDGAITGGMAYEAMNHAGWLKLRKFLVILNDNGQVSLPTAYNEVHTPVGALSETLSKMGGMDSSVPDAVSKVLSSPSFQDARNTLKLAVKALCPPQLADSLGRIEEYGRGLLSSYSRGTMFEELGFYYVGPVDGHNLDTLVTVLKNLKQSMDEGKITKPVLLHVKTEKGHGYKPAEVALDKLHGVTQFDVKTGKKEAPKKTVKEVKPEPAAAAAAPKKMAYTDVFAKALIAAAERDSRIVAITAAMPGGTGLHHFEKRFGLDRMFDVGICEQHAVTMAAGMAAEGLVPYAAIYSSFMQRAIDQMVHDVALQKLPVRFVLDRAGFVGADGPTHHGQFDLAMLGCVPDMKICAPGDEAELSNMIYTMSKLDDGPSAVRFPRGSGEGVPIPVVPEFLEPGKGRVVKEFDGKEEEASVVLLSLGARLSECKKAAQALSEKYGHHVTVADARWMKPLDESMICALAKGHDVMVTVEEGSIGGFGSHVLELLADKGLLGDGKLQVGTIHIPDKWYQADTPENQLEKAGINPEAIVQKIVKVGEEKKKIPGNLKGLSIGLEEDIVPHKQVMQDTVMECVTYLPQKTAVYAAWLGLLVRPHRVFVTELVDRAAELLGDCSSVLAMKILMRFLVELANCRCVLFDSVLAVIQELVQLRNSEEVHNKEMPVYAALHGLLVISPALYKDNREAVDAIIGVAQEMKEGRAERRSKLASCVAASSEFVQEDDFDRLVEAVVSMRDQVWTAEESKESPVLLRPYEMAGLAPKLAVNQPEHMLEVPTIEWRLDRLDALPRCFPFRIPLTSGKREDTDGDAAVVTEDGTLKRLSKHDSYILDTLFDEIMTAFDKHVGECAKQLLKIPTLSEDFLPRLVDSMFNRLVRPCPMDRIQEPPKPFFTRLIHSVMALQSSAKPLIEDAFKLLISGPKPLVDTSADIRTQMALADFFAIHLINTEYKWEFDVDPNSPTRQSPSVISAGLAALLRLSFHQNLLAHLPESVHSLIPPEPRVNNKYAEDPTPLYTEMTQLVRVKDADESAVLDKLSGVIATGSATAAQAIEEFMYALLQAGSRTPTHMTRVLELHSQVLPLTRPADPAEAQEYDLAIAGSVFEFFRYYPVRLACTFGALLDQEFVAATAVAEYLLLKAEGGLREVLSNHCALEVLLELLPRCRRKAESLKATVASYEGSAQEGDATVGDLKTRLERAQQTMVQLFNSVVGDLIAAYNGLDVDESFDDMRQCLVDLLLDICRTNLDLLPALQAPSSDTPPEMKAVMSNVEILV</sequence>
<evidence type="ECO:0000256" key="9">
    <source>
        <dbReference type="ARBA" id="ARBA00022842"/>
    </source>
</evidence>
<evidence type="ECO:0000313" key="17">
    <source>
        <dbReference type="EMBL" id="KAF4667097.1"/>
    </source>
</evidence>
<dbReference type="Gene3D" id="3.40.50.920">
    <property type="match status" value="1"/>
</dbReference>
<dbReference type="Gene3D" id="1.25.40.180">
    <property type="match status" value="3"/>
</dbReference>
<protein>
    <recommendedName>
        <fullName evidence="6">1-deoxy-D-xylulose-5-phosphate synthase</fullName>
        <ecNumber evidence="6">2.2.1.7</ecNumber>
    </recommendedName>
</protein>
<evidence type="ECO:0000256" key="14">
    <source>
        <dbReference type="SAM" id="Phobius"/>
    </source>
</evidence>
<dbReference type="SUPFAM" id="SSF52922">
    <property type="entry name" value="TK C-terminal domain-like"/>
    <property type="match status" value="1"/>
</dbReference>
<evidence type="ECO:0000256" key="7">
    <source>
        <dbReference type="ARBA" id="ARBA00022679"/>
    </source>
</evidence>
<feature type="region of interest" description="Disordered" evidence="13">
    <location>
        <begin position="100"/>
        <end position="137"/>
    </location>
</feature>
<evidence type="ECO:0000256" key="6">
    <source>
        <dbReference type="ARBA" id="ARBA00013150"/>
    </source>
</evidence>
<accession>A0A7J6M6F4</accession>
<dbReference type="Gene3D" id="3.40.50.970">
    <property type="match status" value="2"/>
</dbReference>
<dbReference type="PROSITE" id="PS00802">
    <property type="entry name" value="TRANSKETOLASE_2"/>
    <property type="match status" value="1"/>
</dbReference>
<comment type="pathway">
    <text evidence="3">Metabolic intermediate biosynthesis; 1-deoxy-D-xylulose 5-phosphate biosynthesis; 1-deoxy-D-xylulose 5-phosphate from D-glyceraldehyde 3-phosphate and pyruvate: step 1/1.</text>
</comment>